<dbReference type="Proteomes" id="UP001488805">
    <property type="component" value="Unassembled WGS sequence"/>
</dbReference>
<organism evidence="1 2">
    <name type="scientific">Zoarces viviparus</name>
    <name type="common">Viviparous eelpout</name>
    <name type="synonym">Blennius viviparus</name>
    <dbReference type="NCBI Taxonomy" id="48416"/>
    <lineage>
        <taxon>Eukaryota</taxon>
        <taxon>Metazoa</taxon>
        <taxon>Chordata</taxon>
        <taxon>Craniata</taxon>
        <taxon>Vertebrata</taxon>
        <taxon>Euteleostomi</taxon>
        <taxon>Actinopterygii</taxon>
        <taxon>Neopterygii</taxon>
        <taxon>Teleostei</taxon>
        <taxon>Neoteleostei</taxon>
        <taxon>Acanthomorphata</taxon>
        <taxon>Eupercaria</taxon>
        <taxon>Perciformes</taxon>
        <taxon>Cottioidei</taxon>
        <taxon>Zoarcales</taxon>
        <taxon>Zoarcidae</taxon>
        <taxon>Zoarcinae</taxon>
        <taxon>Zoarces</taxon>
    </lineage>
</organism>
<dbReference type="EMBL" id="JBCEZU010000100">
    <property type="protein sequence ID" value="KAK9530895.1"/>
    <property type="molecule type" value="Genomic_DNA"/>
</dbReference>
<evidence type="ECO:0000313" key="1">
    <source>
        <dbReference type="EMBL" id="KAK9530895.1"/>
    </source>
</evidence>
<accession>A0AAW1F9K6</accession>
<sequence>MIPVLVDMRPARLSVSSGQSGRLGVEPRFFKSSNTRYCGALSPAGIAARLLLPLCQQQPRRQPRDWCDCTVRGPVV</sequence>
<dbReference type="AlphaFoldDB" id="A0AAW1F9K6"/>
<comment type="caution">
    <text evidence="1">The sequence shown here is derived from an EMBL/GenBank/DDBJ whole genome shotgun (WGS) entry which is preliminary data.</text>
</comment>
<proteinExistence type="predicted"/>
<gene>
    <name evidence="1" type="ORF">VZT92_012369</name>
</gene>
<protein>
    <submittedName>
        <fullName evidence="1">Uncharacterized protein</fullName>
    </submittedName>
</protein>
<reference evidence="1 2" key="1">
    <citation type="journal article" date="2024" name="Genome Biol. Evol.">
        <title>Chromosome-level genome assembly of the viviparous eelpout Zoarces viviparus.</title>
        <authorList>
            <person name="Fuhrmann N."/>
            <person name="Brasseur M.V."/>
            <person name="Bakowski C.E."/>
            <person name="Podsiadlowski L."/>
            <person name="Prost S."/>
            <person name="Krehenwinkel H."/>
            <person name="Mayer C."/>
        </authorList>
    </citation>
    <scope>NUCLEOTIDE SEQUENCE [LARGE SCALE GENOMIC DNA]</scope>
    <source>
        <strain evidence="1">NO-MEL_2022_Ind0_liver</strain>
    </source>
</reference>
<keyword evidence="2" id="KW-1185">Reference proteome</keyword>
<evidence type="ECO:0000313" key="2">
    <source>
        <dbReference type="Proteomes" id="UP001488805"/>
    </source>
</evidence>
<name>A0AAW1F9K6_ZOAVI</name>